<name>E9GDF4_DAPPU</name>
<dbReference type="InParanoid" id="E9GDF4"/>
<dbReference type="EMBL" id="GL732540">
    <property type="protein sequence ID" value="EFX82074.1"/>
    <property type="molecule type" value="Genomic_DNA"/>
</dbReference>
<evidence type="ECO:0000256" key="1">
    <source>
        <dbReference type="SAM" id="MobiDB-lite"/>
    </source>
</evidence>
<accession>E9GDF4</accession>
<keyword evidence="3" id="KW-1185">Reference proteome</keyword>
<organism evidence="2 3">
    <name type="scientific">Daphnia pulex</name>
    <name type="common">Water flea</name>
    <dbReference type="NCBI Taxonomy" id="6669"/>
    <lineage>
        <taxon>Eukaryota</taxon>
        <taxon>Metazoa</taxon>
        <taxon>Ecdysozoa</taxon>
        <taxon>Arthropoda</taxon>
        <taxon>Crustacea</taxon>
        <taxon>Branchiopoda</taxon>
        <taxon>Diplostraca</taxon>
        <taxon>Cladocera</taxon>
        <taxon>Anomopoda</taxon>
        <taxon>Daphniidae</taxon>
        <taxon>Daphnia</taxon>
    </lineage>
</organism>
<protein>
    <submittedName>
        <fullName evidence="2">Uncharacterized protein</fullName>
    </submittedName>
</protein>
<sequence>MESTSPSPFSLCSLRKREREGVHHPRDFAPGDTLWNSLLDVGGDVATIIWRGITKDKANSNSLCCARPFFCSAGGAAASCKMHLHNINGYIKKGGLMSRRRESYGAVPAPPVPATTAGHITYPAAGNGHIIRGAEPTAVRVQLPPSPDGPTITSTANNKWLKIYSYSPANYRNQTTFSEMLKKLNVGIWLVILTAVVHLLMMAPVDAQRTTTVTRTTTSTITNVVTSLSNVVCAKLVNVTGVCRRRRGLPIDEPVVLTFDEQLEEAVDQAFYHALHPGQFVPTTTLGFIYYDLAAAAARRCLYKAVDGVEVTPLVLLPVMTHSADDYYDIIHPLPAVNAVQPSMLLERPRYSGRNKMNNAHQQNGGGSDDDIGSSPESRIYFAQIAAIANAIANVFRPPVTLTTTVTAITTQVSTFTTFRTTSFFVMGCTPKPFPFSVCAGKRSGDISSDPADGPA</sequence>
<feature type="region of interest" description="Disordered" evidence="1">
    <location>
        <begin position="354"/>
        <end position="373"/>
    </location>
</feature>
<proteinExistence type="predicted"/>
<dbReference type="AlphaFoldDB" id="E9GDF4"/>
<reference evidence="2 3" key="1">
    <citation type="journal article" date="2011" name="Science">
        <title>The ecoresponsive genome of Daphnia pulex.</title>
        <authorList>
            <person name="Colbourne J.K."/>
            <person name="Pfrender M.E."/>
            <person name="Gilbert D."/>
            <person name="Thomas W.K."/>
            <person name="Tucker A."/>
            <person name="Oakley T.H."/>
            <person name="Tokishita S."/>
            <person name="Aerts A."/>
            <person name="Arnold G.J."/>
            <person name="Basu M.K."/>
            <person name="Bauer D.J."/>
            <person name="Caceres C.E."/>
            <person name="Carmel L."/>
            <person name="Casola C."/>
            <person name="Choi J.H."/>
            <person name="Detter J.C."/>
            <person name="Dong Q."/>
            <person name="Dusheyko S."/>
            <person name="Eads B.D."/>
            <person name="Frohlich T."/>
            <person name="Geiler-Samerotte K.A."/>
            <person name="Gerlach D."/>
            <person name="Hatcher P."/>
            <person name="Jogdeo S."/>
            <person name="Krijgsveld J."/>
            <person name="Kriventseva E.V."/>
            <person name="Kultz D."/>
            <person name="Laforsch C."/>
            <person name="Lindquist E."/>
            <person name="Lopez J."/>
            <person name="Manak J.R."/>
            <person name="Muller J."/>
            <person name="Pangilinan J."/>
            <person name="Patwardhan R.P."/>
            <person name="Pitluck S."/>
            <person name="Pritham E.J."/>
            <person name="Rechtsteiner A."/>
            <person name="Rho M."/>
            <person name="Rogozin I.B."/>
            <person name="Sakarya O."/>
            <person name="Salamov A."/>
            <person name="Schaack S."/>
            <person name="Shapiro H."/>
            <person name="Shiga Y."/>
            <person name="Skalitzky C."/>
            <person name="Smith Z."/>
            <person name="Souvorov A."/>
            <person name="Sung W."/>
            <person name="Tang Z."/>
            <person name="Tsuchiya D."/>
            <person name="Tu H."/>
            <person name="Vos H."/>
            <person name="Wang M."/>
            <person name="Wolf Y.I."/>
            <person name="Yamagata H."/>
            <person name="Yamada T."/>
            <person name="Ye Y."/>
            <person name="Shaw J.R."/>
            <person name="Andrews J."/>
            <person name="Crease T.J."/>
            <person name="Tang H."/>
            <person name="Lucas S.M."/>
            <person name="Robertson H.M."/>
            <person name="Bork P."/>
            <person name="Koonin E.V."/>
            <person name="Zdobnov E.M."/>
            <person name="Grigoriev I.V."/>
            <person name="Lynch M."/>
            <person name="Boore J.L."/>
        </authorList>
    </citation>
    <scope>NUCLEOTIDE SEQUENCE [LARGE SCALE GENOMIC DNA]</scope>
</reference>
<dbReference type="OrthoDB" id="6371021at2759"/>
<evidence type="ECO:0000313" key="3">
    <source>
        <dbReference type="Proteomes" id="UP000000305"/>
    </source>
</evidence>
<dbReference type="KEGG" id="dpx:DAPPUDRAFT_101459"/>
<evidence type="ECO:0000313" key="2">
    <source>
        <dbReference type="EMBL" id="EFX82074.1"/>
    </source>
</evidence>
<dbReference type="HOGENOM" id="CLU_600298_0_0_1"/>
<gene>
    <name evidence="2" type="ORF">DAPPUDRAFT_101459</name>
</gene>
<dbReference type="Proteomes" id="UP000000305">
    <property type="component" value="Unassembled WGS sequence"/>
</dbReference>